<reference evidence="6" key="1">
    <citation type="journal article" date="2021" name="Nat. Commun.">
        <title>Genetic determinants of endophytism in the Arabidopsis root mycobiome.</title>
        <authorList>
            <person name="Mesny F."/>
            <person name="Miyauchi S."/>
            <person name="Thiergart T."/>
            <person name="Pickel B."/>
            <person name="Atanasova L."/>
            <person name="Karlsson M."/>
            <person name="Huettel B."/>
            <person name="Barry K.W."/>
            <person name="Haridas S."/>
            <person name="Chen C."/>
            <person name="Bauer D."/>
            <person name="Andreopoulos W."/>
            <person name="Pangilinan J."/>
            <person name="LaButti K."/>
            <person name="Riley R."/>
            <person name="Lipzen A."/>
            <person name="Clum A."/>
            <person name="Drula E."/>
            <person name="Henrissat B."/>
            <person name="Kohler A."/>
            <person name="Grigoriev I.V."/>
            <person name="Martin F.M."/>
            <person name="Hacquard S."/>
        </authorList>
    </citation>
    <scope>NUCLEOTIDE SEQUENCE</scope>
    <source>
        <strain evidence="6">MPI-CAGE-AT-0016</strain>
    </source>
</reference>
<dbReference type="SUPFAM" id="SSF50978">
    <property type="entry name" value="WD40 repeat-like"/>
    <property type="match status" value="1"/>
</dbReference>
<dbReference type="InterPro" id="IPR036322">
    <property type="entry name" value="WD40_repeat_dom_sf"/>
</dbReference>
<name>A0A8K0X2I1_9PEZI</name>
<organism evidence="6 7">
    <name type="scientific">Plectosphaerella cucumerina</name>
    <dbReference type="NCBI Taxonomy" id="40658"/>
    <lineage>
        <taxon>Eukaryota</taxon>
        <taxon>Fungi</taxon>
        <taxon>Dikarya</taxon>
        <taxon>Ascomycota</taxon>
        <taxon>Pezizomycotina</taxon>
        <taxon>Sordariomycetes</taxon>
        <taxon>Hypocreomycetidae</taxon>
        <taxon>Glomerellales</taxon>
        <taxon>Plectosphaerellaceae</taxon>
        <taxon>Plectosphaerella</taxon>
    </lineage>
</organism>
<evidence type="ECO:0000256" key="2">
    <source>
        <dbReference type="ARBA" id="ARBA00022737"/>
    </source>
</evidence>
<proteinExistence type="predicted"/>
<dbReference type="PANTHER" id="PTHR22838">
    <property type="entry name" value="WD REPEAT PROTEIN 26-RELATED"/>
    <property type="match status" value="1"/>
</dbReference>
<dbReference type="InterPro" id="IPR006595">
    <property type="entry name" value="CTLH_C"/>
</dbReference>
<feature type="repeat" description="WD" evidence="3">
    <location>
        <begin position="315"/>
        <end position="356"/>
    </location>
</feature>
<evidence type="ECO:0000256" key="1">
    <source>
        <dbReference type="ARBA" id="ARBA00022574"/>
    </source>
</evidence>
<dbReference type="AlphaFoldDB" id="A0A8K0X2I1"/>
<dbReference type="Pfam" id="PF23627">
    <property type="entry name" value="LisH_WDR26"/>
    <property type="match status" value="1"/>
</dbReference>
<dbReference type="Pfam" id="PF00400">
    <property type="entry name" value="WD40"/>
    <property type="match status" value="3"/>
</dbReference>
<dbReference type="GO" id="GO:0034657">
    <property type="term" value="C:GID complex"/>
    <property type="evidence" value="ECO:0007669"/>
    <property type="project" value="TreeGrafter"/>
</dbReference>
<dbReference type="OrthoDB" id="972532at2759"/>
<dbReference type="GO" id="GO:0043161">
    <property type="term" value="P:proteasome-mediated ubiquitin-dependent protein catabolic process"/>
    <property type="evidence" value="ECO:0007669"/>
    <property type="project" value="TreeGrafter"/>
</dbReference>
<dbReference type="SMART" id="SM00668">
    <property type="entry name" value="CTLH"/>
    <property type="match status" value="1"/>
</dbReference>
<evidence type="ECO:0000313" key="6">
    <source>
        <dbReference type="EMBL" id="KAH7357787.1"/>
    </source>
</evidence>
<dbReference type="PROSITE" id="PS50294">
    <property type="entry name" value="WD_REPEATS_REGION"/>
    <property type="match status" value="2"/>
</dbReference>
<dbReference type="SMART" id="SM00320">
    <property type="entry name" value="WD40"/>
    <property type="match status" value="6"/>
</dbReference>
<dbReference type="PROSITE" id="PS50082">
    <property type="entry name" value="WD_REPEATS_2"/>
    <property type="match status" value="2"/>
</dbReference>
<protein>
    <submittedName>
        <fullName evidence="6">WD domain-containing protein</fullName>
    </submittedName>
</protein>
<dbReference type="PANTHER" id="PTHR22838:SF0">
    <property type="entry name" value="WD REPEAT-CONTAINING PROTEIN 26"/>
    <property type="match status" value="1"/>
</dbReference>
<dbReference type="InterPro" id="IPR001680">
    <property type="entry name" value="WD40_rpt"/>
</dbReference>
<dbReference type="CDD" id="cd00200">
    <property type="entry name" value="WD40"/>
    <property type="match status" value="1"/>
</dbReference>
<keyword evidence="7" id="KW-1185">Reference proteome</keyword>
<dbReference type="InterPro" id="IPR015943">
    <property type="entry name" value="WD40/YVTN_repeat-like_dom_sf"/>
</dbReference>
<dbReference type="InterPro" id="IPR051350">
    <property type="entry name" value="WD_repeat-ST_regulator"/>
</dbReference>
<keyword evidence="2" id="KW-0677">Repeat</keyword>
<keyword evidence="1 3" id="KW-0853">WD repeat</keyword>
<dbReference type="PROSITE" id="PS00678">
    <property type="entry name" value="WD_REPEATS_1"/>
    <property type="match status" value="1"/>
</dbReference>
<evidence type="ECO:0000256" key="4">
    <source>
        <dbReference type="SAM" id="MobiDB-lite"/>
    </source>
</evidence>
<evidence type="ECO:0000259" key="5">
    <source>
        <dbReference type="PROSITE" id="PS50897"/>
    </source>
</evidence>
<dbReference type="Gene3D" id="2.130.10.10">
    <property type="entry name" value="YVTN repeat-like/Quinoprotein amine dehydrogenase"/>
    <property type="match status" value="1"/>
</dbReference>
<feature type="repeat" description="WD" evidence="3">
    <location>
        <begin position="525"/>
        <end position="567"/>
    </location>
</feature>
<dbReference type="EMBL" id="JAGPXD010000004">
    <property type="protein sequence ID" value="KAH7357787.1"/>
    <property type="molecule type" value="Genomic_DNA"/>
</dbReference>
<feature type="compositionally biased region" description="Low complexity" evidence="4">
    <location>
        <begin position="15"/>
        <end position="27"/>
    </location>
</feature>
<sequence>MLATGDAASNGTRPSNGGTSTANGTSGKAVLNGSSATAGEPAGRPSTYFGHDREEVTRIMIQTLSDMGYQEAAKSVSHDSGFELESPTVAAFREAVLEGSWPEAEQLLSGAALATDDDVPTPPGNGLVLAPGSDISTMRFWVRQQKFLELLEQRETSRALMVLRTELTPLHRDTNKLHFLSSLLMCRTAQELKSKAQWDGADGESRSLLLSALSRCISPSVMLPENRLAVLLQQVKKSQIDSCVFHTVASSPSLYADHACDKSHFPSEVALSLTDVGGEVWGVQFSHDGRRLAGWGSTEVVIIWDVPSFRVIRTLGGHADGVANISWSPDDSMIVTCARDKYARIWDTKTGALLKKLERFAEPASGCVWASNGQTFVTSSLDKDRSLSTWSVDGELLHDWDKKHRVQDLCGDGRWIVAVDDIHTIHVYHAGTRELAFDLPQQIRPTSVSLSQDSHHLLVNRKDGEARLVNLLTQSTVQKYLGHTGGDCLIRSSLGGANESFALSGSEDGNILIWHKISGRVVTQLEGHDPRTNAVVWNPEDTCMIASCGDDGEVKIWSSKSHAAAIRAFSEQQQR</sequence>
<feature type="region of interest" description="Disordered" evidence="4">
    <location>
        <begin position="1"/>
        <end position="51"/>
    </location>
</feature>
<gene>
    <name evidence="6" type="ORF">B0T11DRAFT_329670</name>
</gene>
<feature type="domain" description="CTLH" evidence="5">
    <location>
        <begin position="85"/>
        <end position="158"/>
    </location>
</feature>
<evidence type="ECO:0000313" key="7">
    <source>
        <dbReference type="Proteomes" id="UP000813385"/>
    </source>
</evidence>
<dbReference type="PROSITE" id="PS50897">
    <property type="entry name" value="CTLH"/>
    <property type="match status" value="1"/>
</dbReference>
<evidence type="ECO:0000256" key="3">
    <source>
        <dbReference type="PROSITE-ProRule" id="PRU00221"/>
    </source>
</evidence>
<accession>A0A8K0X2I1</accession>
<dbReference type="InterPro" id="IPR019775">
    <property type="entry name" value="WD40_repeat_CS"/>
</dbReference>
<dbReference type="Proteomes" id="UP000813385">
    <property type="component" value="Unassembled WGS sequence"/>
</dbReference>
<comment type="caution">
    <text evidence="6">The sequence shown here is derived from an EMBL/GenBank/DDBJ whole genome shotgun (WGS) entry which is preliminary data.</text>
</comment>